<protein>
    <submittedName>
        <fullName evidence="1">Uncharacterized protein</fullName>
    </submittedName>
</protein>
<keyword evidence="2" id="KW-1185">Reference proteome</keyword>
<dbReference type="Proteomes" id="UP000317238">
    <property type="component" value="Unassembled WGS sequence"/>
</dbReference>
<dbReference type="EMBL" id="SJPL01000001">
    <property type="protein sequence ID" value="TWT68671.1"/>
    <property type="molecule type" value="Genomic_DNA"/>
</dbReference>
<name>A0A5C5Y204_9PLAN</name>
<gene>
    <name evidence="1" type="ORF">Pan14r_09180</name>
</gene>
<comment type="caution">
    <text evidence="1">The sequence shown here is derived from an EMBL/GenBank/DDBJ whole genome shotgun (WGS) entry which is preliminary data.</text>
</comment>
<dbReference type="AlphaFoldDB" id="A0A5C5Y204"/>
<sequence>MRLDFIEFACSFIDAIVDQFGEAIGHKKTDEYELLKAKDHALNVITRLVATSSSFFICVHLWRITRSKVVGPQMNTDG</sequence>
<evidence type="ECO:0000313" key="1">
    <source>
        <dbReference type="EMBL" id="TWT68671.1"/>
    </source>
</evidence>
<organism evidence="1 2">
    <name type="scientific">Crateriforma conspicua</name>
    <dbReference type="NCBI Taxonomy" id="2527996"/>
    <lineage>
        <taxon>Bacteria</taxon>
        <taxon>Pseudomonadati</taxon>
        <taxon>Planctomycetota</taxon>
        <taxon>Planctomycetia</taxon>
        <taxon>Planctomycetales</taxon>
        <taxon>Planctomycetaceae</taxon>
        <taxon>Crateriforma</taxon>
    </lineage>
</organism>
<proteinExistence type="predicted"/>
<accession>A0A5C5Y204</accession>
<reference evidence="1 2" key="1">
    <citation type="submission" date="2019-02" db="EMBL/GenBank/DDBJ databases">
        <title>Deep-cultivation of Planctomycetes and their phenomic and genomic characterization uncovers novel biology.</title>
        <authorList>
            <person name="Wiegand S."/>
            <person name="Jogler M."/>
            <person name="Boedeker C."/>
            <person name="Pinto D."/>
            <person name="Vollmers J."/>
            <person name="Rivas-Marin E."/>
            <person name="Kohn T."/>
            <person name="Peeters S.H."/>
            <person name="Heuer A."/>
            <person name="Rast P."/>
            <person name="Oberbeckmann S."/>
            <person name="Bunk B."/>
            <person name="Jeske O."/>
            <person name="Meyerdierks A."/>
            <person name="Storesund J.E."/>
            <person name="Kallscheuer N."/>
            <person name="Luecker S."/>
            <person name="Lage O.M."/>
            <person name="Pohl T."/>
            <person name="Merkel B.J."/>
            <person name="Hornburger P."/>
            <person name="Mueller R.-W."/>
            <person name="Bruemmer F."/>
            <person name="Labrenz M."/>
            <person name="Spormann A.M."/>
            <person name="Op Den Camp H."/>
            <person name="Overmann J."/>
            <person name="Amann R."/>
            <person name="Jetten M.S.M."/>
            <person name="Mascher T."/>
            <person name="Medema M.H."/>
            <person name="Devos D.P."/>
            <person name="Kaster A.-K."/>
            <person name="Ovreas L."/>
            <person name="Rohde M."/>
            <person name="Galperin M.Y."/>
            <person name="Jogler C."/>
        </authorList>
    </citation>
    <scope>NUCLEOTIDE SEQUENCE [LARGE SCALE GENOMIC DNA]</scope>
    <source>
        <strain evidence="1 2">Pan14r</strain>
    </source>
</reference>
<evidence type="ECO:0000313" key="2">
    <source>
        <dbReference type="Proteomes" id="UP000317238"/>
    </source>
</evidence>